<dbReference type="GO" id="GO:0008800">
    <property type="term" value="F:beta-lactamase activity"/>
    <property type="evidence" value="ECO:0007669"/>
    <property type="project" value="UniProtKB-UniRule"/>
</dbReference>
<comment type="caution">
    <text evidence="8">The sequence shown here is derived from an EMBL/GenBank/DDBJ whole genome shotgun (WGS) entry which is preliminary data.</text>
</comment>
<dbReference type="InterPro" id="IPR000871">
    <property type="entry name" value="Beta-lactam_class-A"/>
</dbReference>
<keyword evidence="5 6" id="KW-0046">Antibiotic resistance</keyword>
<name>A0A8J7VSC5_9GAMM</name>
<evidence type="ECO:0000313" key="10">
    <source>
        <dbReference type="Proteomes" id="UP000675747"/>
    </source>
</evidence>
<dbReference type="GO" id="GO:0046677">
    <property type="term" value="P:response to antibiotic"/>
    <property type="evidence" value="ECO:0007669"/>
    <property type="project" value="UniProtKB-UniRule"/>
</dbReference>
<dbReference type="SUPFAM" id="SSF56601">
    <property type="entry name" value="beta-lactamase/transpeptidase-like"/>
    <property type="match status" value="1"/>
</dbReference>
<proteinExistence type="inferred from homology"/>
<comment type="similarity">
    <text evidence="2 6">Belongs to the class-A beta-lactamase family.</text>
</comment>
<reference evidence="9 10" key="1">
    <citation type="journal article" date="2021" name="Microbiol. Resour. Announc.">
        <title>Draft Genome Sequence of Coralloluteibacterium stylophorae LMG 29479T.</title>
        <authorList>
            <person name="Karlyshev A.V."/>
            <person name="Kudryashova E.B."/>
            <person name="Ariskina E.V."/>
            <person name="Conroy A.P."/>
            <person name="Abidueva E.Y."/>
        </authorList>
    </citation>
    <scope>NUCLEOTIDE SEQUENCE [LARGE SCALE GENOMIC DNA]</scope>
    <source>
        <strain evidence="9 10">LMG 29479</strain>
    </source>
</reference>
<dbReference type="EMBL" id="JAGQFT020000004">
    <property type="protein sequence ID" value="MBS7456954.1"/>
    <property type="molecule type" value="Genomic_DNA"/>
</dbReference>
<organism evidence="8">
    <name type="scientific">Coralloluteibacterium stylophorae</name>
    <dbReference type="NCBI Taxonomy" id="1776034"/>
    <lineage>
        <taxon>Bacteria</taxon>
        <taxon>Pseudomonadati</taxon>
        <taxon>Pseudomonadota</taxon>
        <taxon>Gammaproteobacteria</taxon>
        <taxon>Lysobacterales</taxon>
        <taxon>Lysobacteraceae</taxon>
        <taxon>Coralloluteibacterium</taxon>
    </lineage>
</organism>
<keyword evidence="10" id="KW-1185">Reference proteome</keyword>
<dbReference type="PROSITE" id="PS51318">
    <property type="entry name" value="TAT"/>
    <property type="match status" value="1"/>
</dbReference>
<dbReference type="Gene3D" id="3.40.710.10">
    <property type="entry name" value="DD-peptidase/beta-lactamase superfamily"/>
    <property type="match status" value="1"/>
</dbReference>
<dbReference type="Pfam" id="PF13354">
    <property type="entry name" value="Beta-lactamase2"/>
    <property type="match status" value="1"/>
</dbReference>
<evidence type="ECO:0000256" key="3">
    <source>
        <dbReference type="ARBA" id="ARBA00012865"/>
    </source>
</evidence>
<dbReference type="AlphaFoldDB" id="A0A8J7VSC5"/>
<reference evidence="8" key="2">
    <citation type="submission" date="2021-04" db="EMBL/GenBank/DDBJ databases">
        <authorList>
            <person name="Karlyshev A.V."/>
        </authorList>
    </citation>
    <scope>NUCLEOTIDE SEQUENCE</scope>
    <source>
        <strain evidence="8">LMG 29479</strain>
    </source>
</reference>
<accession>A0A8J7VSC5</accession>
<dbReference type="GO" id="GO:0030655">
    <property type="term" value="P:beta-lactam antibiotic catabolic process"/>
    <property type="evidence" value="ECO:0007669"/>
    <property type="project" value="InterPro"/>
</dbReference>
<evidence type="ECO:0000256" key="5">
    <source>
        <dbReference type="ARBA" id="ARBA00023251"/>
    </source>
</evidence>
<evidence type="ECO:0000256" key="1">
    <source>
        <dbReference type="ARBA" id="ARBA00001526"/>
    </source>
</evidence>
<dbReference type="NCBIfam" id="NF033103">
    <property type="entry name" value="bla_class_A"/>
    <property type="match status" value="1"/>
</dbReference>
<dbReference type="PRINTS" id="PR00118">
    <property type="entry name" value="BLACTAMASEA"/>
</dbReference>
<dbReference type="PANTHER" id="PTHR35333:SF3">
    <property type="entry name" value="BETA-LACTAMASE-TYPE TRANSPEPTIDASE FOLD CONTAINING PROTEIN"/>
    <property type="match status" value="1"/>
</dbReference>
<evidence type="ECO:0000256" key="2">
    <source>
        <dbReference type="ARBA" id="ARBA00009009"/>
    </source>
</evidence>
<evidence type="ECO:0000256" key="4">
    <source>
        <dbReference type="ARBA" id="ARBA00022801"/>
    </source>
</evidence>
<feature type="domain" description="Beta-lactamase class A catalytic" evidence="7">
    <location>
        <begin position="54"/>
        <end position="262"/>
    </location>
</feature>
<dbReference type="RefSeq" id="WP_211925322.1">
    <property type="nucleotide sequence ID" value="NZ_JAGQFT020000004.1"/>
</dbReference>
<comment type="catalytic activity">
    <reaction evidence="1 6">
        <text>a beta-lactam + H2O = a substituted beta-amino acid</text>
        <dbReference type="Rhea" id="RHEA:20401"/>
        <dbReference type="ChEBI" id="CHEBI:15377"/>
        <dbReference type="ChEBI" id="CHEBI:35627"/>
        <dbReference type="ChEBI" id="CHEBI:140347"/>
        <dbReference type="EC" id="3.5.2.6"/>
    </reaction>
</comment>
<dbReference type="PROSITE" id="PS00146">
    <property type="entry name" value="BETA_LACTAMASE_A"/>
    <property type="match status" value="1"/>
</dbReference>
<dbReference type="Proteomes" id="UP000675747">
    <property type="component" value="Unassembled WGS sequence"/>
</dbReference>
<dbReference type="EC" id="3.5.2.6" evidence="3 6"/>
<gene>
    <name evidence="8" type="primary">bla</name>
    <name evidence="9" type="ORF">KB893_007380</name>
    <name evidence="8" type="ORF">KB893_02300</name>
</gene>
<evidence type="ECO:0000256" key="6">
    <source>
        <dbReference type="RuleBase" id="RU361140"/>
    </source>
</evidence>
<dbReference type="InterPro" id="IPR045155">
    <property type="entry name" value="Beta-lactam_cat"/>
</dbReference>
<dbReference type="InterPro" id="IPR006311">
    <property type="entry name" value="TAT_signal"/>
</dbReference>
<sequence>MIDRRRFLAAAGGALAGIAGIGWPAVSRAGDGTAARLATLERDSGGRLGVALFDSGSGLRLDHRGDERFPMCSTFKLLLAAAVLRRVDRGEETLARHVAFLADELVPWSPVTERHAAAGGADVATLCAAAVSWSDNTAANLLLAAIGGPVGFTRHARSLGDTVTRLDRIEPELNDVGPGDVRDTTSPRAMLGSMQRLLLGDALAPASRARLLGWLRATRTGDARLRAGLPAGWEAGDKTGTGDSGISNDIGILWPPGRPPLLACAYLVAPGLDGGDRDAVIAAVGRLAAGLA</sequence>
<keyword evidence="4 6" id="KW-0378">Hydrolase</keyword>
<dbReference type="PANTHER" id="PTHR35333">
    <property type="entry name" value="BETA-LACTAMASE"/>
    <property type="match status" value="1"/>
</dbReference>
<dbReference type="EMBL" id="JAGQFT010000008">
    <property type="protein sequence ID" value="MBR0561356.1"/>
    <property type="molecule type" value="Genomic_DNA"/>
</dbReference>
<evidence type="ECO:0000259" key="7">
    <source>
        <dbReference type="Pfam" id="PF13354"/>
    </source>
</evidence>
<evidence type="ECO:0000313" key="8">
    <source>
        <dbReference type="EMBL" id="MBR0561356.1"/>
    </source>
</evidence>
<dbReference type="InterPro" id="IPR023650">
    <property type="entry name" value="Beta-lactam_class-A_AS"/>
</dbReference>
<protein>
    <recommendedName>
        <fullName evidence="3 6">Beta-lactamase</fullName>
        <ecNumber evidence="3 6">3.5.2.6</ecNumber>
    </recommendedName>
</protein>
<evidence type="ECO:0000313" key="9">
    <source>
        <dbReference type="EMBL" id="MBS7456954.1"/>
    </source>
</evidence>
<dbReference type="InterPro" id="IPR012338">
    <property type="entry name" value="Beta-lactam/transpept-like"/>
</dbReference>